<feature type="chain" id="PRO_5024872192" evidence="5">
    <location>
        <begin position="24"/>
        <end position="591"/>
    </location>
</feature>
<dbReference type="SMART" id="SM00825">
    <property type="entry name" value="PKS_KS"/>
    <property type="match status" value="1"/>
</dbReference>
<dbReference type="SUPFAM" id="SSF56801">
    <property type="entry name" value="Acetyl-CoA synthetase-like"/>
    <property type="match status" value="1"/>
</dbReference>
<dbReference type="SUPFAM" id="SSF53901">
    <property type="entry name" value="Thiolase-like"/>
    <property type="match status" value="1"/>
</dbReference>
<dbReference type="Pfam" id="PF14087">
    <property type="entry name" value="DUF4267"/>
    <property type="match status" value="1"/>
</dbReference>
<keyword evidence="4" id="KW-0472">Membrane</keyword>
<sequence length="591" mass="63685">MATFSPIPAYVLGTLMLALGCNALAHPGLEYPRFGLPFESAASPASTHGNNKRTLPPGAVSPLMYIKGIREMSYGLTLLALQYYGQETAVTIFAAVCALVGLADGFVVWANGGKALRMKAFGHWITCLGFGGWAWWRASAYTAGQYELTAIKFHTIELNDRTGRLYRSRDRGSLTADGKVLIGGRMNNREIKLRGYSMDLYEIETSIMDHSPEVMLVSVQVRLMEDVPAYCVPTHIHAVSELPLNTNGKVDHAAVAEKVRIPTAAVSKSRSTDSHLKTPGRKAERKKFDADQLRISLASIVSQILVHVLAIVGLSGRFPGADDVGKYWDLLMDRRDGITAASNAAAHGRLDIDADEVLVPCYRTINSLDDFNLSAWSLSEEEAKTWTPRFPRVASEALVDACIDLFRKDENKVGVCVGAVANSYIHDPNTPAPCNAFQRRYWTLLDENISTFTSYKLNLTGPDVTLNTACASSLVALHVGFNALRGVECEAVLIGGTSVVYPQEGGYITSPGQVFSASGGCRPFDSRSDGSVPADAVAAVVVKPLHTAVRDGNTIYSIIEGHAIGTDGAIDKAGFTVPSSTGQARTITHAI</sequence>
<dbReference type="PANTHER" id="PTHR43775:SF37">
    <property type="entry name" value="SI:DKEY-61P9.11"/>
    <property type="match status" value="1"/>
</dbReference>
<evidence type="ECO:0000256" key="3">
    <source>
        <dbReference type="ARBA" id="ARBA00022679"/>
    </source>
</evidence>
<dbReference type="PROSITE" id="PS52004">
    <property type="entry name" value="KS3_2"/>
    <property type="match status" value="1"/>
</dbReference>
<dbReference type="GO" id="GO:0006633">
    <property type="term" value="P:fatty acid biosynthetic process"/>
    <property type="evidence" value="ECO:0007669"/>
    <property type="project" value="InterPro"/>
</dbReference>
<keyword evidence="3" id="KW-0808">Transferase</keyword>
<evidence type="ECO:0000313" key="8">
    <source>
        <dbReference type="Proteomes" id="UP000326799"/>
    </source>
</evidence>
<dbReference type="InterPro" id="IPR014030">
    <property type="entry name" value="Ketoacyl_synth_N"/>
</dbReference>
<feature type="transmembrane region" description="Helical" evidence="4">
    <location>
        <begin position="89"/>
        <end position="110"/>
    </location>
</feature>
<accession>A0A5N6EJK9</accession>
<dbReference type="GO" id="GO:0005737">
    <property type="term" value="C:cytoplasm"/>
    <property type="evidence" value="ECO:0007669"/>
    <property type="project" value="TreeGrafter"/>
</dbReference>
<dbReference type="GO" id="GO:0004312">
    <property type="term" value="F:fatty acid synthase activity"/>
    <property type="evidence" value="ECO:0007669"/>
    <property type="project" value="TreeGrafter"/>
</dbReference>
<dbReference type="AlphaFoldDB" id="A0A5N6EJK9"/>
<keyword evidence="4" id="KW-1133">Transmembrane helix</keyword>
<feature type="signal peptide" evidence="5">
    <location>
        <begin position="1"/>
        <end position="23"/>
    </location>
</feature>
<dbReference type="EMBL" id="ML733461">
    <property type="protein sequence ID" value="KAB8217578.1"/>
    <property type="molecule type" value="Genomic_DNA"/>
</dbReference>
<dbReference type="CDD" id="cd00833">
    <property type="entry name" value="PKS"/>
    <property type="match status" value="1"/>
</dbReference>
<protein>
    <submittedName>
        <fullName evidence="7">Thiolase-like protein</fullName>
    </submittedName>
</protein>
<dbReference type="GO" id="GO:0005886">
    <property type="term" value="C:plasma membrane"/>
    <property type="evidence" value="ECO:0007669"/>
    <property type="project" value="TreeGrafter"/>
</dbReference>
<name>A0A5N6EJK9_9EURO</name>
<dbReference type="InterPro" id="IPR050091">
    <property type="entry name" value="PKS_NRPS_Biosynth_Enz"/>
</dbReference>
<dbReference type="InterPro" id="IPR018201">
    <property type="entry name" value="Ketoacyl_synth_AS"/>
</dbReference>
<dbReference type="Gene3D" id="3.40.47.10">
    <property type="match status" value="1"/>
</dbReference>
<organism evidence="7 8">
    <name type="scientific">Aspergillus novoparasiticus</name>
    <dbReference type="NCBI Taxonomy" id="986946"/>
    <lineage>
        <taxon>Eukaryota</taxon>
        <taxon>Fungi</taxon>
        <taxon>Dikarya</taxon>
        <taxon>Ascomycota</taxon>
        <taxon>Pezizomycotina</taxon>
        <taxon>Eurotiomycetes</taxon>
        <taxon>Eurotiomycetidae</taxon>
        <taxon>Eurotiales</taxon>
        <taxon>Aspergillaceae</taxon>
        <taxon>Aspergillus</taxon>
        <taxon>Aspergillus subgen. Circumdati</taxon>
    </lineage>
</organism>
<feature type="domain" description="Ketosynthase family 3 (KS3)" evidence="6">
    <location>
        <begin position="306"/>
        <end position="591"/>
    </location>
</feature>
<evidence type="ECO:0000256" key="4">
    <source>
        <dbReference type="SAM" id="Phobius"/>
    </source>
</evidence>
<evidence type="ECO:0000256" key="5">
    <source>
        <dbReference type="SAM" id="SignalP"/>
    </source>
</evidence>
<dbReference type="Pfam" id="PF00109">
    <property type="entry name" value="ketoacyl-synt"/>
    <property type="match status" value="1"/>
</dbReference>
<evidence type="ECO:0000259" key="6">
    <source>
        <dbReference type="PROSITE" id="PS52004"/>
    </source>
</evidence>
<dbReference type="Gene3D" id="3.30.300.30">
    <property type="match status" value="1"/>
</dbReference>
<dbReference type="InterPro" id="IPR045851">
    <property type="entry name" value="AMP-bd_C_sf"/>
</dbReference>
<keyword evidence="2" id="KW-0597">Phosphoprotein</keyword>
<keyword evidence="5" id="KW-0732">Signal</keyword>
<gene>
    <name evidence="7" type="ORF">BDV33DRAFT_206209</name>
</gene>
<dbReference type="InterPro" id="IPR020841">
    <property type="entry name" value="PKS_Beta-ketoAc_synthase_dom"/>
</dbReference>
<dbReference type="PROSITE" id="PS00606">
    <property type="entry name" value="KS3_1"/>
    <property type="match status" value="1"/>
</dbReference>
<proteinExistence type="predicted"/>
<dbReference type="Proteomes" id="UP000326799">
    <property type="component" value="Unassembled WGS sequence"/>
</dbReference>
<keyword evidence="4" id="KW-0812">Transmembrane</keyword>
<dbReference type="PANTHER" id="PTHR43775">
    <property type="entry name" value="FATTY ACID SYNTHASE"/>
    <property type="match status" value="1"/>
</dbReference>
<dbReference type="InterPro" id="IPR025363">
    <property type="entry name" value="DUF4267"/>
</dbReference>
<dbReference type="InterPro" id="IPR016039">
    <property type="entry name" value="Thiolase-like"/>
</dbReference>
<evidence type="ECO:0000313" key="7">
    <source>
        <dbReference type="EMBL" id="KAB8217578.1"/>
    </source>
</evidence>
<dbReference type="GO" id="GO:0044550">
    <property type="term" value="P:secondary metabolite biosynthetic process"/>
    <property type="evidence" value="ECO:0007669"/>
    <property type="project" value="UniProtKB-ARBA"/>
</dbReference>
<keyword evidence="1" id="KW-0596">Phosphopantetheine</keyword>
<feature type="transmembrane region" description="Helical" evidence="4">
    <location>
        <begin position="295"/>
        <end position="314"/>
    </location>
</feature>
<evidence type="ECO:0000256" key="2">
    <source>
        <dbReference type="ARBA" id="ARBA00022553"/>
    </source>
</evidence>
<dbReference type="GO" id="GO:0004315">
    <property type="term" value="F:3-oxoacyl-[acyl-carrier-protein] synthase activity"/>
    <property type="evidence" value="ECO:0007669"/>
    <property type="project" value="InterPro"/>
</dbReference>
<evidence type="ECO:0000256" key="1">
    <source>
        <dbReference type="ARBA" id="ARBA00022450"/>
    </source>
</evidence>
<reference evidence="7 8" key="1">
    <citation type="submission" date="2019-04" db="EMBL/GenBank/DDBJ databases">
        <title>Fungal friends and foes A comparative genomics study of 23 Aspergillus species from section Flavi.</title>
        <authorList>
            <consortium name="DOE Joint Genome Institute"/>
            <person name="Kjaerbolling I."/>
            <person name="Vesth T.C."/>
            <person name="Frisvad J.C."/>
            <person name="Nybo J.L."/>
            <person name="Theobald S."/>
            <person name="Kildgaard S."/>
            <person name="Petersen T.I."/>
            <person name="Kuo A."/>
            <person name="Sato A."/>
            <person name="Lyhne E.K."/>
            <person name="Kogle M.E."/>
            <person name="Wiebenga A."/>
            <person name="Kun R.S."/>
            <person name="Lubbers R.J."/>
            <person name="Makela M.R."/>
            <person name="Barry K."/>
            <person name="Chovatia M."/>
            <person name="Clum A."/>
            <person name="Daum C."/>
            <person name="Haridas S."/>
            <person name="He G."/>
            <person name="LaButti K."/>
            <person name="Lipzen A."/>
            <person name="Mondo S."/>
            <person name="Pangilinan J."/>
            <person name="Riley R."/>
            <person name="Salamov A."/>
            <person name="Simmons B.A."/>
            <person name="Magnuson J.K."/>
            <person name="Henrissat B."/>
            <person name="Mortensen U.H."/>
            <person name="Larsen T.O."/>
            <person name="De vries R.P."/>
            <person name="Grigoriev I.V."/>
            <person name="Machida M."/>
            <person name="Baker S.E."/>
            <person name="Andersen M.R."/>
        </authorList>
    </citation>
    <scope>NUCLEOTIDE SEQUENCE [LARGE SCALE GENOMIC DNA]</scope>
    <source>
        <strain evidence="7 8">CBS 126849</strain>
    </source>
</reference>
<keyword evidence="8" id="KW-1185">Reference proteome</keyword>